<dbReference type="SMART" id="SM00355">
    <property type="entry name" value="ZnF_C2H2"/>
    <property type="match status" value="2"/>
</dbReference>
<evidence type="ECO:0000256" key="9">
    <source>
        <dbReference type="ARBA" id="ARBA00023163"/>
    </source>
</evidence>
<dbReference type="EMBL" id="JAUZQC010000003">
    <property type="protein sequence ID" value="KAK5873772.1"/>
    <property type="molecule type" value="Genomic_DNA"/>
</dbReference>
<feature type="domain" description="C2H2-type" evidence="13">
    <location>
        <begin position="368"/>
        <end position="390"/>
    </location>
</feature>
<keyword evidence="15" id="KW-1185">Reference proteome</keyword>
<dbReference type="GO" id="GO:0000981">
    <property type="term" value="F:DNA-binding transcription factor activity, RNA polymerase II-specific"/>
    <property type="evidence" value="ECO:0007669"/>
    <property type="project" value="TreeGrafter"/>
</dbReference>
<dbReference type="FunFam" id="3.30.160.60:FF:001156">
    <property type="entry name" value="Zinc finger protein 407"/>
    <property type="match status" value="1"/>
</dbReference>
<comment type="subcellular location">
    <subcellularLocation>
        <location evidence="1">Nucleus</location>
    </subcellularLocation>
</comment>
<keyword evidence="9" id="KW-0804">Transcription</keyword>
<reference evidence="14 15" key="1">
    <citation type="journal article" date="2023" name="Genes (Basel)">
        <title>Chromosome-Level Genome Assembly and Circadian Gene Repertoire of the Patagonia Blennie Eleginops maclovinus-The Closest Ancestral Proxy of Antarctic Cryonotothenioids.</title>
        <authorList>
            <person name="Cheng C.C."/>
            <person name="Rivera-Colon A.G."/>
            <person name="Minhas B.F."/>
            <person name="Wilson L."/>
            <person name="Rayamajhi N."/>
            <person name="Vargas-Chacoff L."/>
            <person name="Catchen J.M."/>
        </authorList>
    </citation>
    <scope>NUCLEOTIDE SEQUENCE [LARGE SCALE GENOMIC DNA]</scope>
    <source>
        <strain evidence="14">JMC-PN-2008</strain>
    </source>
</reference>
<sequence>MANAAEEQSIQSQDLRDKVLLPVQDSDPGSDFLFEHHCAQEEVKEEQSQEERESVNRDTARRDKRYNVRQLVSPTHQPCLDGVTGDLSGSDCPTSAEPDNIPGSDIKEQPFTFTKRAAHMSDTTYSVVAPSYRGHLQYHCLPEEETHSAHQYSGRKRSHHPDHSYPSSDEEESGTFASQGYSSLRQHFATGTTDQILLLDISTKPAEFLFANSSRQKETFGNGFRKNTRDKLSEATSVAGVDSKYWVGETNVKESKSVGKDQSRPRIEVIHPSAVEKRVSTHKDGDKKTPALTICSPPNVQDSVQASMSSILSGCIPSFRSTSMPTTISARVSNPVHHPFQCSMCDRSFSQRGSLNRHVRSHLGVRPFPCPRCPMTFSRQYRVTEHMRVHQRCVILSDFRRHPAS</sequence>
<accession>A0AAN7Y886</accession>
<name>A0AAN7Y886_ELEMC</name>
<dbReference type="AlphaFoldDB" id="A0AAN7Y886"/>
<dbReference type="GO" id="GO:0008270">
    <property type="term" value="F:zinc ion binding"/>
    <property type="evidence" value="ECO:0007669"/>
    <property type="project" value="UniProtKB-KW"/>
</dbReference>
<feature type="compositionally biased region" description="Polar residues" evidence="12">
    <location>
        <begin position="1"/>
        <end position="13"/>
    </location>
</feature>
<evidence type="ECO:0000256" key="4">
    <source>
        <dbReference type="ARBA" id="ARBA00022737"/>
    </source>
</evidence>
<feature type="compositionally biased region" description="Basic and acidic residues" evidence="12">
    <location>
        <begin position="33"/>
        <end position="61"/>
    </location>
</feature>
<feature type="domain" description="C2H2-type" evidence="13">
    <location>
        <begin position="340"/>
        <end position="367"/>
    </location>
</feature>
<dbReference type="SUPFAM" id="SSF57667">
    <property type="entry name" value="beta-beta-alpha zinc fingers"/>
    <property type="match status" value="1"/>
</dbReference>
<comment type="caution">
    <text evidence="14">The sequence shown here is derived from an EMBL/GenBank/DDBJ whole genome shotgun (WGS) entry which is preliminary data.</text>
</comment>
<evidence type="ECO:0000259" key="13">
    <source>
        <dbReference type="PROSITE" id="PS50157"/>
    </source>
</evidence>
<evidence type="ECO:0000256" key="2">
    <source>
        <dbReference type="ARBA" id="ARBA00006991"/>
    </source>
</evidence>
<evidence type="ECO:0000313" key="14">
    <source>
        <dbReference type="EMBL" id="KAK5873772.1"/>
    </source>
</evidence>
<dbReference type="InterPro" id="IPR036236">
    <property type="entry name" value="Znf_C2H2_sf"/>
</dbReference>
<keyword evidence="8" id="KW-0238">DNA-binding</keyword>
<dbReference type="InterPro" id="IPR013087">
    <property type="entry name" value="Znf_C2H2_type"/>
</dbReference>
<evidence type="ECO:0000256" key="12">
    <source>
        <dbReference type="SAM" id="MobiDB-lite"/>
    </source>
</evidence>
<evidence type="ECO:0000256" key="10">
    <source>
        <dbReference type="ARBA" id="ARBA00023242"/>
    </source>
</evidence>
<feature type="region of interest" description="Disordered" evidence="12">
    <location>
        <begin position="1"/>
        <end position="107"/>
    </location>
</feature>
<keyword evidence="4" id="KW-0677">Repeat</keyword>
<evidence type="ECO:0000256" key="5">
    <source>
        <dbReference type="ARBA" id="ARBA00022771"/>
    </source>
</evidence>
<keyword evidence="7" id="KW-0805">Transcription regulation</keyword>
<keyword evidence="10" id="KW-0539">Nucleus</keyword>
<dbReference type="PANTHER" id="PTHR24394:SF44">
    <property type="entry name" value="ZINC FINGER PROTEIN 271-LIKE"/>
    <property type="match status" value="1"/>
</dbReference>
<protein>
    <recommendedName>
        <fullName evidence="13">C2H2-type domain-containing protein</fullName>
    </recommendedName>
</protein>
<dbReference type="Gene3D" id="3.30.160.60">
    <property type="entry name" value="Classic Zinc Finger"/>
    <property type="match status" value="2"/>
</dbReference>
<evidence type="ECO:0000256" key="6">
    <source>
        <dbReference type="ARBA" id="ARBA00022833"/>
    </source>
</evidence>
<reference evidence="14 15" key="2">
    <citation type="journal article" date="2023" name="Mol. Biol. Evol.">
        <title>Genomics of Secondarily Temperate Adaptation in the Only Non-Antarctic Icefish.</title>
        <authorList>
            <person name="Rivera-Colon A.G."/>
            <person name="Rayamajhi N."/>
            <person name="Minhas B.F."/>
            <person name="Madrigal G."/>
            <person name="Bilyk K.T."/>
            <person name="Yoon V."/>
            <person name="Hune M."/>
            <person name="Gregory S."/>
            <person name="Cheng C.H.C."/>
            <person name="Catchen J.M."/>
        </authorList>
    </citation>
    <scope>NUCLEOTIDE SEQUENCE [LARGE SCALE GENOMIC DNA]</scope>
    <source>
        <strain evidence="14">JMC-PN-2008</strain>
    </source>
</reference>
<dbReference type="Proteomes" id="UP001346869">
    <property type="component" value="Unassembled WGS sequence"/>
</dbReference>
<dbReference type="PANTHER" id="PTHR24394">
    <property type="entry name" value="ZINC FINGER PROTEIN"/>
    <property type="match status" value="1"/>
</dbReference>
<feature type="region of interest" description="Disordered" evidence="12">
    <location>
        <begin position="145"/>
        <end position="177"/>
    </location>
</feature>
<dbReference type="FunFam" id="3.30.160.60:FF:000446">
    <property type="entry name" value="Zinc finger protein"/>
    <property type="match status" value="1"/>
</dbReference>
<keyword evidence="6" id="KW-0862">Zinc</keyword>
<evidence type="ECO:0000313" key="15">
    <source>
        <dbReference type="Proteomes" id="UP001346869"/>
    </source>
</evidence>
<comment type="similarity">
    <text evidence="2">Belongs to the krueppel C2H2-type zinc-finger protein family.</text>
</comment>
<organism evidence="14 15">
    <name type="scientific">Eleginops maclovinus</name>
    <name type="common">Patagonian blennie</name>
    <name type="synonym">Eleginus maclovinus</name>
    <dbReference type="NCBI Taxonomy" id="56733"/>
    <lineage>
        <taxon>Eukaryota</taxon>
        <taxon>Metazoa</taxon>
        <taxon>Chordata</taxon>
        <taxon>Craniata</taxon>
        <taxon>Vertebrata</taxon>
        <taxon>Euteleostomi</taxon>
        <taxon>Actinopterygii</taxon>
        <taxon>Neopterygii</taxon>
        <taxon>Teleostei</taxon>
        <taxon>Neoteleostei</taxon>
        <taxon>Acanthomorphata</taxon>
        <taxon>Eupercaria</taxon>
        <taxon>Perciformes</taxon>
        <taxon>Notothenioidei</taxon>
        <taxon>Eleginopidae</taxon>
        <taxon>Eleginops</taxon>
    </lineage>
</organism>
<keyword evidence="3" id="KW-0479">Metal-binding</keyword>
<evidence type="ECO:0000256" key="1">
    <source>
        <dbReference type="ARBA" id="ARBA00004123"/>
    </source>
</evidence>
<dbReference type="GO" id="GO:0005634">
    <property type="term" value="C:nucleus"/>
    <property type="evidence" value="ECO:0007669"/>
    <property type="project" value="UniProtKB-SubCell"/>
</dbReference>
<evidence type="ECO:0000256" key="7">
    <source>
        <dbReference type="ARBA" id="ARBA00023015"/>
    </source>
</evidence>
<dbReference type="GO" id="GO:0003677">
    <property type="term" value="F:DNA binding"/>
    <property type="evidence" value="ECO:0007669"/>
    <property type="project" value="UniProtKB-KW"/>
</dbReference>
<keyword evidence="5 11" id="KW-0863">Zinc-finger</keyword>
<proteinExistence type="inferred from homology"/>
<gene>
    <name evidence="14" type="ORF">PBY51_018784</name>
</gene>
<evidence type="ECO:0000256" key="11">
    <source>
        <dbReference type="PROSITE-ProRule" id="PRU00042"/>
    </source>
</evidence>
<evidence type="ECO:0000256" key="3">
    <source>
        <dbReference type="ARBA" id="ARBA00022723"/>
    </source>
</evidence>
<dbReference type="PROSITE" id="PS00028">
    <property type="entry name" value="ZINC_FINGER_C2H2_1"/>
    <property type="match status" value="2"/>
</dbReference>
<dbReference type="PROSITE" id="PS50157">
    <property type="entry name" value="ZINC_FINGER_C2H2_2"/>
    <property type="match status" value="2"/>
</dbReference>
<evidence type="ECO:0000256" key="8">
    <source>
        <dbReference type="ARBA" id="ARBA00023125"/>
    </source>
</evidence>
<dbReference type="Pfam" id="PF00096">
    <property type="entry name" value="zf-C2H2"/>
    <property type="match status" value="2"/>
</dbReference>